<dbReference type="RefSeq" id="WP_048887134.1">
    <property type="nucleotide sequence ID" value="NZ_LFEJ01000002.1"/>
</dbReference>
<dbReference type="Pfam" id="PF13990">
    <property type="entry name" value="YjcZ"/>
    <property type="match status" value="1"/>
</dbReference>
<evidence type="ECO:0000313" key="3">
    <source>
        <dbReference type="Proteomes" id="UP000037315"/>
    </source>
</evidence>
<dbReference type="PATRIC" id="fig|1656095.3.peg.3301"/>
<sequence>MSSLLMEGPGRHVSCLGIKLMVDLAKGIHQTRPSRLAPHQQTIRERLTQELMHKAPLRQWAASGSLMHNDVRLLQWLDQLAGLLSPGHLAISLVADRLSKLQAQAGNDAGLHAQLEMLSTQFQQRMTRLETQRQKRDLPAEAHQHCEQVLERWRGGRYNAWSPAGRCYVALEELRWGAFGEAVRLGTADESETLLARLRQLASEQLADSVNASAGTRHFYHYWLTTPPAPGLMDYKDTLSWLGDWSDSERQPVAWSVTQTWQSVALGMPRLCSATRLARAMVDEVFMA</sequence>
<evidence type="ECO:0000313" key="2">
    <source>
        <dbReference type="EMBL" id="KMV36579.1"/>
    </source>
</evidence>
<dbReference type="EMBL" id="LFEJ01000002">
    <property type="protein sequence ID" value="KMV36579.1"/>
    <property type="molecule type" value="Genomic_DNA"/>
</dbReference>
<accession>A0A0J8VMN3</accession>
<dbReference type="AlphaFoldDB" id="A0A0J8VMN3"/>
<dbReference type="STRING" id="1121863.GCA_000621185_01602"/>
<name>A0A0J8VMN3_9ENTR</name>
<protein>
    <submittedName>
        <fullName evidence="1">Uncharacterized protein</fullName>
    </submittedName>
</protein>
<reference evidence="1 3" key="1">
    <citation type="submission" date="2015-06" db="EMBL/GenBank/DDBJ databases">
        <title>Genome sequencing of Cronobacter sp. strain DJ34 isolated from petroleum contaminated sludge of Duliajan Oil Fields, Assam, India.</title>
        <authorList>
            <person name="Pal S."/>
            <person name="Banerjee T.D."/>
            <person name="Roy A."/>
            <person name="Sar P."/>
            <person name="Kazy S.K."/>
        </authorList>
    </citation>
    <scope>NUCLEOTIDE SEQUENCE [LARGE SCALE GENOMIC DNA]</scope>
    <source>
        <strain evidence="1 3">DJ34</strain>
    </source>
</reference>
<comment type="caution">
    <text evidence="1">The sequence shown here is derived from an EMBL/GenBank/DDBJ whole genome shotgun (WGS) entry which is preliminary data.</text>
</comment>
<dbReference type="OrthoDB" id="509040at2"/>
<dbReference type="InterPro" id="IPR025599">
    <property type="entry name" value="YjcZ"/>
</dbReference>
<dbReference type="Proteomes" id="UP000037315">
    <property type="component" value="Unassembled WGS sequence"/>
</dbReference>
<proteinExistence type="predicted"/>
<evidence type="ECO:0000313" key="1">
    <source>
        <dbReference type="EMBL" id="KMV33770.1"/>
    </source>
</evidence>
<dbReference type="EMBL" id="LFEJ01000019">
    <property type="protein sequence ID" value="KMV33770.1"/>
    <property type="molecule type" value="Genomic_DNA"/>
</dbReference>
<gene>
    <name evidence="2" type="ORF">ACH50_00665</name>
    <name evidence="1" type="ORF">ACH50_15660</name>
</gene>
<keyword evidence="3" id="KW-1185">Reference proteome</keyword>
<organism evidence="1 3">
    <name type="scientific">Franconibacter pulveris</name>
    <dbReference type="NCBI Taxonomy" id="435910"/>
    <lineage>
        <taxon>Bacteria</taxon>
        <taxon>Pseudomonadati</taxon>
        <taxon>Pseudomonadota</taxon>
        <taxon>Gammaproteobacteria</taxon>
        <taxon>Enterobacterales</taxon>
        <taxon>Enterobacteriaceae</taxon>
        <taxon>Franconibacter</taxon>
    </lineage>
</organism>